<dbReference type="OrthoDB" id="308639at2759"/>
<dbReference type="OMA" id="SNNCKFP"/>
<sequence length="180" mass="20821">MGCAAGYSLQQDVDQSLLLQHDQILLLDSPVKNLYQPKTIELTSNCKSLQWCDDDDDLEILFQECSRVEEDLINANLRILKKDQKLIQQNQYQLSQSNTFSSTSICLNIKRNQSSNNCKFPGKNDYIPQSILKRKRVKEGKIRSKITQEKVVRFSKCHIRVIPHILTSKRTINVQQLVDQ</sequence>
<comment type="caution">
    <text evidence="1">The sequence shown here is derived from an EMBL/GenBank/DDBJ whole genome shotgun (WGS) entry which is preliminary data.</text>
</comment>
<name>A0A8S1UX92_PAROT</name>
<evidence type="ECO:0000313" key="2">
    <source>
        <dbReference type="Proteomes" id="UP000683925"/>
    </source>
</evidence>
<keyword evidence="2" id="KW-1185">Reference proteome</keyword>
<organism evidence="1 2">
    <name type="scientific">Paramecium octaurelia</name>
    <dbReference type="NCBI Taxonomy" id="43137"/>
    <lineage>
        <taxon>Eukaryota</taxon>
        <taxon>Sar</taxon>
        <taxon>Alveolata</taxon>
        <taxon>Ciliophora</taxon>
        <taxon>Intramacronucleata</taxon>
        <taxon>Oligohymenophorea</taxon>
        <taxon>Peniculida</taxon>
        <taxon>Parameciidae</taxon>
        <taxon>Paramecium</taxon>
    </lineage>
</organism>
<dbReference type="EMBL" id="CAJJDP010000052">
    <property type="protein sequence ID" value="CAD8168813.1"/>
    <property type="molecule type" value="Genomic_DNA"/>
</dbReference>
<proteinExistence type="predicted"/>
<accession>A0A8S1UX92</accession>
<protein>
    <submittedName>
        <fullName evidence="1">Uncharacterized protein</fullName>
    </submittedName>
</protein>
<reference evidence="1" key="1">
    <citation type="submission" date="2021-01" db="EMBL/GenBank/DDBJ databases">
        <authorList>
            <consortium name="Genoscope - CEA"/>
            <person name="William W."/>
        </authorList>
    </citation>
    <scope>NUCLEOTIDE SEQUENCE</scope>
</reference>
<dbReference type="Proteomes" id="UP000683925">
    <property type="component" value="Unassembled WGS sequence"/>
</dbReference>
<gene>
    <name evidence="1" type="ORF">POCTA_138.1.T0520191</name>
</gene>
<evidence type="ECO:0000313" key="1">
    <source>
        <dbReference type="EMBL" id="CAD8168813.1"/>
    </source>
</evidence>
<dbReference type="AlphaFoldDB" id="A0A8S1UX92"/>